<evidence type="ECO:0000313" key="3">
    <source>
        <dbReference type="Proteomes" id="UP000807504"/>
    </source>
</evidence>
<accession>A0A8T0EIF1</accession>
<comment type="caution">
    <text evidence="2">The sequence shown here is derived from an EMBL/GenBank/DDBJ whole genome shotgun (WGS) entry which is preliminary data.</text>
</comment>
<dbReference type="OrthoDB" id="6431564at2759"/>
<gene>
    <name evidence="2" type="ORF">HNY73_016314</name>
</gene>
<reference evidence="2" key="1">
    <citation type="journal article" date="2020" name="bioRxiv">
        <title>Chromosome-level reference genome of the European wasp spider Argiope bruennichi: a resource for studies on range expansion and evolutionary adaptation.</title>
        <authorList>
            <person name="Sheffer M.M."/>
            <person name="Hoppe A."/>
            <person name="Krehenwinkel H."/>
            <person name="Uhl G."/>
            <person name="Kuss A.W."/>
            <person name="Jensen L."/>
            <person name="Jensen C."/>
            <person name="Gillespie R.G."/>
            <person name="Hoff K.J."/>
            <person name="Prost S."/>
        </authorList>
    </citation>
    <scope>NUCLEOTIDE SEQUENCE</scope>
</reference>
<keyword evidence="1" id="KW-1133">Transmembrane helix</keyword>
<name>A0A8T0EIF1_ARGBR</name>
<feature type="transmembrane region" description="Helical" evidence="1">
    <location>
        <begin position="134"/>
        <end position="153"/>
    </location>
</feature>
<feature type="transmembrane region" description="Helical" evidence="1">
    <location>
        <begin position="206"/>
        <end position="229"/>
    </location>
</feature>
<evidence type="ECO:0000256" key="1">
    <source>
        <dbReference type="SAM" id="Phobius"/>
    </source>
</evidence>
<protein>
    <submittedName>
        <fullName evidence="2">Uncharacterized protein</fullName>
    </submittedName>
</protein>
<dbReference type="EMBL" id="JABXBU010002227">
    <property type="protein sequence ID" value="KAF8773677.1"/>
    <property type="molecule type" value="Genomic_DNA"/>
</dbReference>
<reference evidence="2" key="2">
    <citation type="submission" date="2020-06" db="EMBL/GenBank/DDBJ databases">
        <authorList>
            <person name="Sheffer M."/>
        </authorList>
    </citation>
    <scope>NUCLEOTIDE SEQUENCE</scope>
</reference>
<dbReference type="Proteomes" id="UP000807504">
    <property type="component" value="Unassembled WGS sequence"/>
</dbReference>
<keyword evidence="1" id="KW-0472">Membrane</keyword>
<sequence>MTGEISVPVKKTGEVISDGICQHSKPNISAEVCMDLEDELFYRKMEYKSKLFTMAYFFIVIALCSGTVCLFIWWQPKHVSSDNVSINNALKFNMSEIKFAEPSTMETNQSINELHLRKNYLITITYQVDKGEDVLRCISIISLLLLLISLMGMNPYRDDCISDTPSEEELKYIIIDNFDKFITKPRHDVKYVFIERHRVVPAINKYSISLFLLGMVFLGLIVAITMCLMEPMS</sequence>
<feature type="transmembrane region" description="Helical" evidence="1">
    <location>
        <begin position="51"/>
        <end position="74"/>
    </location>
</feature>
<keyword evidence="3" id="KW-1185">Reference proteome</keyword>
<keyword evidence="1" id="KW-0812">Transmembrane</keyword>
<proteinExistence type="predicted"/>
<evidence type="ECO:0000313" key="2">
    <source>
        <dbReference type="EMBL" id="KAF8773677.1"/>
    </source>
</evidence>
<organism evidence="2 3">
    <name type="scientific">Argiope bruennichi</name>
    <name type="common">Wasp spider</name>
    <name type="synonym">Aranea bruennichi</name>
    <dbReference type="NCBI Taxonomy" id="94029"/>
    <lineage>
        <taxon>Eukaryota</taxon>
        <taxon>Metazoa</taxon>
        <taxon>Ecdysozoa</taxon>
        <taxon>Arthropoda</taxon>
        <taxon>Chelicerata</taxon>
        <taxon>Arachnida</taxon>
        <taxon>Araneae</taxon>
        <taxon>Araneomorphae</taxon>
        <taxon>Entelegynae</taxon>
        <taxon>Araneoidea</taxon>
        <taxon>Araneidae</taxon>
        <taxon>Argiope</taxon>
    </lineage>
</organism>
<dbReference type="AlphaFoldDB" id="A0A8T0EIF1"/>